<evidence type="ECO:0000256" key="1">
    <source>
        <dbReference type="PROSITE-ProRule" id="PRU00024"/>
    </source>
</evidence>
<dbReference type="PROSITE" id="PS50119">
    <property type="entry name" value="ZF_BBOX"/>
    <property type="match status" value="1"/>
</dbReference>
<evidence type="ECO:0000313" key="3">
    <source>
        <dbReference type="EMBL" id="KAH3701856.1"/>
    </source>
</evidence>
<comment type="caution">
    <text evidence="3">The sequence shown here is derived from an EMBL/GenBank/DDBJ whole genome shotgun (WGS) entry which is preliminary data.</text>
</comment>
<dbReference type="InterPro" id="IPR000315">
    <property type="entry name" value="Znf_B-box"/>
</dbReference>
<dbReference type="EMBL" id="JAIWYP010000015">
    <property type="protein sequence ID" value="KAH3701856.1"/>
    <property type="molecule type" value="Genomic_DNA"/>
</dbReference>
<gene>
    <name evidence="3" type="ORF">DPMN_076852</name>
</gene>
<sequence length="119" mass="14164">MLSTCKGSDLERDFCCYVCEENDIQTEATSFCEKCSRCFCESCSDQHSRMFKKHNSIGREEQWRWQIEIKEECLEPIFHCQEHSNETFKLLFLDHDQLLCEKCNLSNHRNCQINLSPIE</sequence>
<dbReference type="AlphaFoldDB" id="A0A9D3YKV6"/>
<protein>
    <recommendedName>
        <fullName evidence="2">B box-type domain-containing protein</fullName>
    </recommendedName>
</protein>
<keyword evidence="1" id="KW-0863">Zinc-finger</keyword>
<evidence type="ECO:0000313" key="4">
    <source>
        <dbReference type="Proteomes" id="UP000828390"/>
    </source>
</evidence>
<reference evidence="3" key="1">
    <citation type="journal article" date="2019" name="bioRxiv">
        <title>The Genome of the Zebra Mussel, Dreissena polymorpha: A Resource for Invasive Species Research.</title>
        <authorList>
            <person name="McCartney M.A."/>
            <person name="Auch B."/>
            <person name="Kono T."/>
            <person name="Mallez S."/>
            <person name="Zhang Y."/>
            <person name="Obille A."/>
            <person name="Becker A."/>
            <person name="Abrahante J.E."/>
            <person name="Garbe J."/>
            <person name="Badalamenti J.P."/>
            <person name="Herman A."/>
            <person name="Mangelson H."/>
            <person name="Liachko I."/>
            <person name="Sullivan S."/>
            <person name="Sone E.D."/>
            <person name="Koren S."/>
            <person name="Silverstein K.A.T."/>
            <person name="Beckman K.B."/>
            <person name="Gohl D.M."/>
        </authorList>
    </citation>
    <scope>NUCLEOTIDE SEQUENCE</scope>
    <source>
        <strain evidence="3">Duluth1</strain>
        <tissue evidence="3">Whole animal</tissue>
    </source>
</reference>
<keyword evidence="1" id="KW-0862">Zinc</keyword>
<accession>A0A9D3YKV6</accession>
<dbReference type="Gene3D" id="3.30.160.60">
    <property type="entry name" value="Classic Zinc Finger"/>
    <property type="match status" value="1"/>
</dbReference>
<dbReference type="Proteomes" id="UP000828390">
    <property type="component" value="Unassembled WGS sequence"/>
</dbReference>
<name>A0A9D3YKV6_DREPO</name>
<organism evidence="3 4">
    <name type="scientific">Dreissena polymorpha</name>
    <name type="common">Zebra mussel</name>
    <name type="synonym">Mytilus polymorpha</name>
    <dbReference type="NCBI Taxonomy" id="45954"/>
    <lineage>
        <taxon>Eukaryota</taxon>
        <taxon>Metazoa</taxon>
        <taxon>Spiralia</taxon>
        <taxon>Lophotrochozoa</taxon>
        <taxon>Mollusca</taxon>
        <taxon>Bivalvia</taxon>
        <taxon>Autobranchia</taxon>
        <taxon>Heteroconchia</taxon>
        <taxon>Euheterodonta</taxon>
        <taxon>Imparidentia</taxon>
        <taxon>Neoheterodontei</taxon>
        <taxon>Myida</taxon>
        <taxon>Dreissenoidea</taxon>
        <taxon>Dreissenidae</taxon>
        <taxon>Dreissena</taxon>
    </lineage>
</organism>
<keyword evidence="1" id="KW-0479">Metal-binding</keyword>
<proteinExistence type="predicted"/>
<evidence type="ECO:0000259" key="2">
    <source>
        <dbReference type="PROSITE" id="PS50119"/>
    </source>
</evidence>
<feature type="domain" description="B box-type" evidence="2">
    <location>
        <begin position="18"/>
        <end position="59"/>
    </location>
</feature>
<dbReference type="GO" id="GO:0008270">
    <property type="term" value="F:zinc ion binding"/>
    <property type="evidence" value="ECO:0007669"/>
    <property type="project" value="UniProtKB-KW"/>
</dbReference>
<keyword evidence="4" id="KW-1185">Reference proteome</keyword>
<reference evidence="3" key="2">
    <citation type="submission" date="2020-11" db="EMBL/GenBank/DDBJ databases">
        <authorList>
            <person name="McCartney M.A."/>
            <person name="Auch B."/>
            <person name="Kono T."/>
            <person name="Mallez S."/>
            <person name="Becker A."/>
            <person name="Gohl D.M."/>
            <person name="Silverstein K.A.T."/>
            <person name="Koren S."/>
            <person name="Bechman K.B."/>
            <person name="Herman A."/>
            <person name="Abrahante J.E."/>
            <person name="Garbe J."/>
        </authorList>
    </citation>
    <scope>NUCLEOTIDE SEQUENCE</scope>
    <source>
        <strain evidence="3">Duluth1</strain>
        <tissue evidence="3">Whole animal</tissue>
    </source>
</reference>